<accession>A0ACC0LX75</accession>
<evidence type="ECO:0000313" key="2">
    <source>
        <dbReference type="Proteomes" id="UP001062846"/>
    </source>
</evidence>
<sequence>MNNFEWKVPRQNGHLQPIGMEILQNRLRLQDSDLVFVAIKDSSDIRLLVLSSDGYEKMYFWF</sequence>
<evidence type="ECO:0000313" key="1">
    <source>
        <dbReference type="EMBL" id="KAI8532723.1"/>
    </source>
</evidence>
<organism evidence="1 2">
    <name type="scientific">Rhododendron molle</name>
    <name type="common">Chinese azalea</name>
    <name type="synonym">Azalea mollis</name>
    <dbReference type="NCBI Taxonomy" id="49168"/>
    <lineage>
        <taxon>Eukaryota</taxon>
        <taxon>Viridiplantae</taxon>
        <taxon>Streptophyta</taxon>
        <taxon>Embryophyta</taxon>
        <taxon>Tracheophyta</taxon>
        <taxon>Spermatophyta</taxon>
        <taxon>Magnoliopsida</taxon>
        <taxon>eudicotyledons</taxon>
        <taxon>Gunneridae</taxon>
        <taxon>Pentapetalae</taxon>
        <taxon>asterids</taxon>
        <taxon>Ericales</taxon>
        <taxon>Ericaceae</taxon>
        <taxon>Ericoideae</taxon>
        <taxon>Rhodoreae</taxon>
        <taxon>Rhododendron</taxon>
    </lineage>
</organism>
<proteinExistence type="predicted"/>
<gene>
    <name evidence="1" type="ORF">RHMOL_Rhmol11G0235600</name>
</gene>
<keyword evidence="2" id="KW-1185">Reference proteome</keyword>
<reference evidence="1" key="1">
    <citation type="submission" date="2022-02" db="EMBL/GenBank/DDBJ databases">
        <title>Plant Genome Project.</title>
        <authorList>
            <person name="Zhang R.-G."/>
        </authorList>
    </citation>
    <scope>NUCLEOTIDE SEQUENCE</scope>
    <source>
        <strain evidence="1">AT1</strain>
    </source>
</reference>
<name>A0ACC0LX75_RHOML</name>
<dbReference type="Proteomes" id="UP001062846">
    <property type="component" value="Chromosome 11"/>
</dbReference>
<dbReference type="EMBL" id="CM046398">
    <property type="protein sequence ID" value="KAI8532723.1"/>
    <property type="molecule type" value="Genomic_DNA"/>
</dbReference>
<protein>
    <submittedName>
        <fullName evidence="1">Uncharacterized protein</fullName>
    </submittedName>
</protein>
<comment type="caution">
    <text evidence="1">The sequence shown here is derived from an EMBL/GenBank/DDBJ whole genome shotgun (WGS) entry which is preliminary data.</text>
</comment>